<dbReference type="InParanoid" id="A0A0D2J8Q9"/>
<dbReference type="EMBL" id="AZAC01000034">
    <property type="protein sequence ID" value="KIX12106.1"/>
    <property type="molecule type" value="Genomic_DNA"/>
</dbReference>
<evidence type="ECO:0000256" key="1">
    <source>
        <dbReference type="ARBA" id="ARBA00022475"/>
    </source>
</evidence>
<dbReference type="InterPro" id="IPR010664">
    <property type="entry name" value="LipoPS_assembly_LptC-rel"/>
</dbReference>
<accession>A0A0D2J8Q9</accession>
<evidence type="ECO:0000256" key="3">
    <source>
        <dbReference type="ARBA" id="ARBA00022692"/>
    </source>
</evidence>
<keyword evidence="7" id="KW-1185">Reference proteome</keyword>
<organism evidence="6 7">
    <name type="scientific">Dethiosulfatarculus sandiegensis</name>
    <dbReference type="NCBI Taxonomy" id="1429043"/>
    <lineage>
        <taxon>Bacteria</taxon>
        <taxon>Pseudomonadati</taxon>
        <taxon>Thermodesulfobacteriota</taxon>
        <taxon>Desulfarculia</taxon>
        <taxon>Desulfarculales</taxon>
        <taxon>Desulfarculaceae</taxon>
        <taxon>Dethiosulfatarculus</taxon>
    </lineage>
</organism>
<keyword evidence="1" id="KW-1003">Cell membrane</keyword>
<dbReference type="NCBIfam" id="TIGR04409">
    <property type="entry name" value="LptC_YrbK"/>
    <property type="match status" value="1"/>
</dbReference>
<keyword evidence="4" id="KW-1133">Transmembrane helix</keyword>
<dbReference type="PANTHER" id="PTHR37481:SF1">
    <property type="entry name" value="LIPOPOLYSACCHARIDE EXPORT SYSTEM PROTEIN LPTC"/>
    <property type="match status" value="1"/>
</dbReference>
<dbReference type="InterPro" id="IPR052363">
    <property type="entry name" value="LPS_export_LptC"/>
</dbReference>
<evidence type="ECO:0000313" key="7">
    <source>
        <dbReference type="Proteomes" id="UP000032233"/>
    </source>
</evidence>
<proteinExistence type="predicted"/>
<dbReference type="GO" id="GO:0015221">
    <property type="term" value="F:lipopolysaccharide transmembrane transporter activity"/>
    <property type="evidence" value="ECO:0007669"/>
    <property type="project" value="InterPro"/>
</dbReference>
<keyword evidence="3" id="KW-0812">Transmembrane</keyword>
<keyword evidence="5" id="KW-0472">Membrane</keyword>
<evidence type="ECO:0000256" key="4">
    <source>
        <dbReference type="ARBA" id="ARBA00022989"/>
    </source>
</evidence>
<dbReference type="AlphaFoldDB" id="A0A0D2J8Q9"/>
<dbReference type="Proteomes" id="UP000032233">
    <property type="component" value="Unassembled WGS sequence"/>
</dbReference>
<gene>
    <name evidence="6" type="ORF">X474_20075</name>
</gene>
<dbReference type="Pfam" id="PF06835">
    <property type="entry name" value="LptC"/>
    <property type="match status" value="1"/>
</dbReference>
<dbReference type="GO" id="GO:0017089">
    <property type="term" value="F:glycolipid transfer activity"/>
    <property type="evidence" value="ECO:0007669"/>
    <property type="project" value="TreeGrafter"/>
</dbReference>
<name>A0A0D2J8Q9_9BACT</name>
<dbReference type="GO" id="GO:0005886">
    <property type="term" value="C:plasma membrane"/>
    <property type="evidence" value="ECO:0007669"/>
    <property type="project" value="InterPro"/>
</dbReference>
<dbReference type="PANTHER" id="PTHR37481">
    <property type="entry name" value="LIPOPOLYSACCHARIDE EXPORT SYSTEM PROTEIN LPTC"/>
    <property type="match status" value="1"/>
</dbReference>
<comment type="caution">
    <text evidence="6">The sequence shown here is derived from an EMBL/GenBank/DDBJ whole genome shotgun (WGS) entry which is preliminary data.</text>
</comment>
<dbReference type="Gene3D" id="2.60.450.10">
    <property type="entry name" value="Lipopolysaccharide (LPS) transport protein A like domain"/>
    <property type="match status" value="1"/>
</dbReference>
<keyword evidence="2" id="KW-0997">Cell inner membrane</keyword>
<reference evidence="6 7" key="1">
    <citation type="submission" date="2013-11" db="EMBL/GenBank/DDBJ databases">
        <title>Metagenomic analysis of a methanogenic consortium involved in long chain n-alkane degradation.</title>
        <authorList>
            <person name="Davidova I.A."/>
            <person name="Callaghan A.V."/>
            <person name="Wawrik B."/>
            <person name="Pruitt S."/>
            <person name="Marks C."/>
            <person name="Duncan K.E."/>
            <person name="Suflita J.M."/>
        </authorList>
    </citation>
    <scope>NUCLEOTIDE SEQUENCE [LARGE SCALE GENOMIC DNA]</scope>
    <source>
        <strain evidence="6 7">SPR</strain>
    </source>
</reference>
<dbReference type="GO" id="GO:0030288">
    <property type="term" value="C:outer membrane-bounded periplasmic space"/>
    <property type="evidence" value="ECO:0007669"/>
    <property type="project" value="TreeGrafter"/>
</dbReference>
<dbReference type="InterPro" id="IPR026265">
    <property type="entry name" value="LptC"/>
</dbReference>
<protein>
    <recommendedName>
        <fullName evidence="8">Organic solvent tolerance-like N-terminal domain-containing protein</fullName>
    </recommendedName>
</protein>
<dbReference type="STRING" id="1429043.X474_20075"/>
<evidence type="ECO:0008006" key="8">
    <source>
        <dbReference type="Google" id="ProtNLM"/>
    </source>
</evidence>
<evidence type="ECO:0000256" key="5">
    <source>
        <dbReference type="ARBA" id="ARBA00023136"/>
    </source>
</evidence>
<sequence>MQGLSYTQVTDGVRKWRLSADRAKMDRKTGVITLFNVNVTFFKEKGGWIKIKSDRADYDQKNQVVGLKGKVRGRTSDGLTLRTEAMTYFDKEKLVDTDYPVTVAGKRFKINSRGMKVFVPEERVVFKKEVDSTFIPVGSGPPRGATIENPN</sequence>
<evidence type="ECO:0000256" key="2">
    <source>
        <dbReference type="ARBA" id="ARBA00022519"/>
    </source>
</evidence>
<evidence type="ECO:0000313" key="6">
    <source>
        <dbReference type="EMBL" id="KIX12106.1"/>
    </source>
</evidence>